<organism evidence="2 3">
    <name type="scientific">Mycobacteroides abscessus subsp. bolletii CRM-0020</name>
    <dbReference type="NCBI Taxonomy" id="1306401"/>
    <lineage>
        <taxon>Bacteria</taxon>
        <taxon>Bacillati</taxon>
        <taxon>Actinomycetota</taxon>
        <taxon>Actinomycetes</taxon>
        <taxon>Mycobacteriales</taxon>
        <taxon>Mycobacteriaceae</taxon>
        <taxon>Mycobacteroides</taxon>
        <taxon>Mycobacteroides abscessus</taxon>
    </lineage>
</organism>
<dbReference type="EMBL" id="ATFQ01000040">
    <property type="protein sequence ID" value="EPQ20952.1"/>
    <property type="molecule type" value="Genomic_DNA"/>
</dbReference>
<reference evidence="2 3" key="1">
    <citation type="journal article" date="2013" name="Genome Announc.">
        <title>Genome Sequence of an Epidemic Isolate of Mycobacterium abscessus subsp. bolletii from Rio de Janeiro, Brazil.</title>
        <authorList>
            <person name="Davidson R.M."/>
            <person name="Reynolds P.R."/>
            <person name="Farias-Hesson E."/>
            <person name="Duarte R.S."/>
            <person name="Jackson M."/>
            <person name="Strong M."/>
        </authorList>
    </citation>
    <scope>NUCLEOTIDE SEQUENCE [LARGE SCALE GENOMIC DNA]</scope>
    <source>
        <strain evidence="2 3">CRM-0020</strain>
    </source>
</reference>
<gene>
    <name evidence="2" type="ORF">J108_23350</name>
</gene>
<dbReference type="Proteomes" id="UP000014969">
    <property type="component" value="Unassembled WGS sequence"/>
</dbReference>
<feature type="region of interest" description="Disordered" evidence="1">
    <location>
        <begin position="200"/>
        <end position="275"/>
    </location>
</feature>
<dbReference type="AlphaFoldDB" id="A0A829HN00"/>
<dbReference type="RefSeq" id="WP_020724440.1">
    <property type="nucleotide sequence ID" value="NZ_ATFQ01000040.1"/>
</dbReference>
<comment type="caution">
    <text evidence="2">The sequence shown here is derived from an EMBL/GenBank/DDBJ whole genome shotgun (WGS) entry which is preliminary data.</text>
</comment>
<evidence type="ECO:0000313" key="3">
    <source>
        <dbReference type="Proteomes" id="UP000014969"/>
    </source>
</evidence>
<proteinExistence type="predicted"/>
<accession>A0A829HN00</accession>
<sequence>MAGLQVDPSSLRNAAAGFVSEADELAKVGVVDEAALAQDHEAHGEIYGKLKGVYRQARQSIADRFAANGDGRRAHADKLNAAADGYEGVNTGLARKLTVTGVDGAPDEGSGLAPNGVGRIDDFQGGASNPSRGVSGPYDTGSSPGPAQVRPPEVAGVSRDAPVPTGLAPVRPAGHVEPLNPSAGDYDRLYPKLFPNPLPGQPGGGTWADVAPSAGDATHPPHGGLIPNKSALPGEYTPNSRPPQFTEVWPNAQGGYDIMAPGIDPTSSPRTDGTR</sequence>
<evidence type="ECO:0000313" key="2">
    <source>
        <dbReference type="EMBL" id="EPQ20952.1"/>
    </source>
</evidence>
<feature type="compositionally biased region" description="Polar residues" evidence="1">
    <location>
        <begin position="265"/>
        <end position="275"/>
    </location>
</feature>
<protein>
    <submittedName>
        <fullName evidence="2">Uncharacterized protein</fullName>
    </submittedName>
</protein>
<evidence type="ECO:0000256" key="1">
    <source>
        <dbReference type="SAM" id="MobiDB-lite"/>
    </source>
</evidence>
<name>A0A829HN00_9MYCO</name>
<feature type="region of interest" description="Disordered" evidence="1">
    <location>
        <begin position="102"/>
        <end position="183"/>
    </location>
</feature>